<dbReference type="AlphaFoldDB" id="X1E181"/>
<proteinExistence type="predicted"/>
<organism evidence="2">
    <name type="scientific">marine sediment metagenome</name>
    <dbReference type="NCBI Taxonomy" id="412755"/>
    <lineage>
        <taxon>unclassified sequences</taxon>
        <taxon>metagenomes</taxon>
        <taxon>ecological metagenomes</taxon>
    </lineage>
</organism>
<dbReference type="GO" id="GO:0003924">
    <property type="term" value="F:GTPase activity"/>
    <property type="evidence" value="ECO:0007669"/>
    <property type="project" value="InterPro"/>
</dbReference>
<comment type="caution">
    <text evidence="2">The sequence shown here is derived from an EMBL/GenBank/DDBJ whole genome shotgun (WGS) entry which is preliminary data.</text>
</comment>
<name>X1E181_9ZZZZ</name>
<dbReference type="InterPro" id="IPR027417">
    <property type="entry name" value="P-loop_NTPase"/>
</dbReference>
<dbReference type="SUPFAM" id="SSF52540">
    <property type="entry name" value="P-loop containing nucleoside triphosphate hydrolases"/>
    <property type="match status" value="1"/>
</dbReference>
<dbReference type="SMART" id="SM00173">
    <property type="entry name" value="RAS"/>
    <property type="match status" value="1"/>
</dbReference>
<dbReference type="InterPro" id="IPR001806">
    <property type="entry name" value="Small_GTPase"/>
</dbReference>
<feature type="non-terminal residue" evidence="2">
    <location>
        <position position="1"/>
    </location>
</feature>
<evidence type="ECO:0000313" key="2">
    <source>
        <dbReference type="EMBL" id="GAH10924.1"/>
    </source>
</evidence>
<dbReference type="PANTHER" id="PTHR47978">
    <property type="match status" value="1"/>
</dbReference>
<keyword evidence="1" id="KW-0547">Nucleotide-binding</keyword>
<sequence>VKMQLWDFAGEKRFRELLPDYCKGASGGLICFDITDYDTFRDIPIWLKIIRQKAGFVPIILMGMKWDLKNHEVDFEIANDYAQKAKCNQCVFTSSKENINVNESFQAMAKWLIYYAKRGFVMGLSANFCSLLYLIRSNMYFPLKLNKVKIPIMRSIPKNTYFKYPNTNSIKELIVINKSSKSGKNGII</sequence>
<evidence type="ECO:0008006" key="3">
    <source>
        <dbReference type="Google" id="ProtNLM"/>
    </source>
</evidence>
<dbReference type="PROSITE" id="PS51419">
    <property type="entry name" value="RAB"/>
    <property type="match status" value="1"/>
</dbReference>
<dbReference type="Gene3D" id="3.40.50.300">
    <property type="entry name" value="P-loop containing nucleotide triphosphate hydrolases"/>
    <property type="match status" value="1"/>
</dbReference>
<dbReference type="Pfam" id="PF00071">
    <property type="entry name" value="Ras"/>
    <property type="match status" value="1"/>
</dbReference>
<accession>X1E181</accession>
<dbReference type="CDD" id="cd00154">
    <property type="entry name" value="Rab"/>
    <property type="match status" value="1"/>
</dbReference>
<reference evidence="2" key="1">
    <citation type="journal article" date="2014" name="Front. Microbiol.">
        <title>High frequency of phylogenetically diverse reductive dehalogenase-homologous genes in deep subseafloor sedimentary metagenomes.</title>
        <authorList>
            <person name="Kawai M."/>
            <person name="Futagami T."/>
            <person name="Toyoda A."/>
            <person name="Takaki Y."/>
            <person name="Nishi S."/>
            <person name="Hori S."/>
            <person name="Arai W."/>
            <person name="Tsubouchi T."/>
            <person name="Morono Y."/>
            <person name="Uchiyama I."/>
            <person name="Ito T."/>
            <person name="Fujiyama A."/>
            <person name="Inagaki F."/>
            <person name="Takami H."/>
        </authorList>
    </citation>
    <scope>NUCLEOTIDE SEQUENCE</scope>
    <source>
        <strain evidence="2">Expedition CK06-06</strain>
    </source>
</reference>
<dbReference type="PROSITE" id="PS51421">
    <property type="entry name" value="RAS"/>
    <property type="match status" value="1"/>
</dbReference>
<evidence type="ECO:0000256" key="1">
    <source>
        <dbReference type="ARBA" id="ARBA00022741"/>
    </source>
</evidence>
<dbReference type="EMBL" id="BART01031124">
    <property type="protein sequence ID" value="GAH10924.1"/>
    <property type="molecule type" value="Genomic_DNA"/>
</dbReference>
<dbReference type="SMART" id="SM00175">
    <property type="entry name" value="RAB"/>
    <property type="match status" value="1"/>
</dbReference>
<gene>
    <name evidence="2" type="ORF">S01H4_54128</name>
</gene>
<protein>
    <recommendedName>
        <fullName evidence="3">GTP-binding protein</fullName>
    </recommendedName>
</protein>
<dbReference type="GO" id="GO:0005525">
    <property type="term" value="F:GTP binding"/>
    <property type="evidence" value="ECO:0007669"/>
    <property type="project" value="InterPro"/>
</dbReference>